<sequence>MNLPRRGTRAALAGLTVIALLVTACGSGGNPDSAPDLAKLDAGNYPTSPRDLERERTAETGAIQEAIRLGGFVPLISDLDSRLVHGRRGVSGKITPQHPPFTWVTPVEKFTEFVPGLIAGWRTAGSRREQSQLGLNAELALLRFANPELAGNAARVLAEETHKKYPPKGPLDIAGYPGHTFLSQHDAVETWVARGDFVVKLYVGNPLATPPDPTPLLDFAKRALDKQFELLQGYTPTAVDKLAEIPLDPDGVLARTLPSTRPGTYDDPTGVYPVAAELHLRKRPDLMKRAYDDAKVDLIATAGSQIFRTGDPAAAKRLLAALTTDLTATHHPYDSPPGLPEAKCYKDKRGTGLLCYLLYAHLLAEVEAAQPQELNQKMAAQYKLLAHGR</sequence>
<feature type="signal peptide" evidence="2">
    <location>
        <begin position="1"/>
        <end position="24"/>
    </location>
</feature>
<dbReference type="PROSITE" id="PS51257">
    <property type="entry name" value="PROKAR_LIPOPROTEIN"/>
    <property type="match status" value="1"/>
</dbReference>
<evidence type="ECO:0000256" key="1">
    <source>
        <dbReference type="SAM" id="MobiDB-lite"/>
    </source>
</evidence>
<comment type="caution">
    <text evidence="5">The sequence shown here is derived from an EMBL/GenBank/DDBJ whole genome shotgun (WGS) entry which is preliminary data.</text>
</comment>
<reference evidence="5 6" key="1">
    <citation type="submission" date="2021-03" db="EMBL/GenBank/DDBJ databases">
        <title>Sequencing the genomes of 1000 actinobacteria strains.</title>
        <authorList>
            <person name="Klenk H.-P."/>
        </authorList>
    </citation>
    <scope>NUCLEOTIDE SEQUENCE [LARGE SCALE GENOMIC DNA]</scope>
    <source>
        <strain evidence="5 6">DSM 45516</strain>
    </source>
</reference>
<dbReference type="InterPro" id="IPR056463">
    <property type="entry name" value="DUF7373_C"/>
</dbReference>
<name>A0ABS4Q6P4_9NOCA</name>
<feature type="chain" id="PRO_5046937016" evidence="2">
    <location>
        <begin position="25"/>
        <end position="389"/>
    </location>
</feature>
<dbReference type="InterPro" id="IPR055797">
    <property type="entry name" value="DUF7373"/>
</dbReference>
<evidence type="ECO:0000256" key="2">
    <source>
        <dbReference type="SAM" id="SignalP"/>
    </source>
</evidence>
<feature type="domain" description="DUF7373" evidence="3">
    <location>
        <begin position="54"/>
        <end position="247"/>
    </location>
</feature>
<dbReference type="Pfam" id="PF24092">
    <property type="entry name" value="DUF7373_C"/>
    <property type="match status" value="1"/>
</dbReference>
<evidence type="ECO:0000259" key="4">
    <source>
        <dbReference type="Pfam" id="PF24092"/>
    </source>
</evidence>
<feature type="domain" description="DUF7373" evidence="4">
    <location>
        <begin position="253"/>
        <end position="387"/>
    </location>
</feature>
<evidence type="ECO:0000313" key="6">
    <source>
        <dbReference type="Proteomes" id="UP001519325"/>
    </source>
</evidence>
<dbReference type="RefSeq" id="WP_209883893.1">
    <property type="nucleotide sequence ID" value="NZ_JAGGMR010000001.1"/>
</dbReference>
<organism evidence="5 6">
    <name type="scientific">Nocardia goodfellowii</name>
    <dbReference type="NCBI Taxonomy" id="882446"/>
    <lineage>
        <taxon>Bacteria</taxon>
        <taxon>Bacillati</taxon>
        <taxon>Actinomycetota</taxon>
        <taxon>Actinomycetes</taxon>
        <taxon>Mycobacteriales</taxon>
        <taxon>Nocardiaceae</taxon>
        <taxon>Nocardia</taxon>
    </lineage>
</organism>
<gene>
    <name evidence="5" type="ORF">BJ987_000252</name>
</gene>
<dbReference type="Pfam" id="PF24088">
    <property type="entry name" value="DUF7373"/>
    <property type="match status" value="1"/>
</dbReference>
<keyword evidence="6" id="KW-1185">Reference proteome</keyword>
<dbReference type="Proteomes" id="UP001519325">
    <property type="component" value="Unassembled WGS sequence"/>
</dbReference>
<evidence type="ECO:0000259" key="3">
    <source>
        <dbReference type="Pfam" id="PF24088"/>
    </source>
</evidence>
<feature type="region of interest" description="Disordered" evidence="1">
    <location>
        <begin position="32"/>
        <end position="52"/>
    </location>
</feature>
<evidence type="ECO:0000313" key="5">
    <source>
        <dbReference type="EMBL" id="MBP2187351.1"/>
    </source>
</evidence>
<protein>
    <submittedName>
        <fullName evidence="5">Uncharacterized protein</fullName>
    </submittedName>
</protein>
<dbReference type="EMBL" id="JAGGMR010000001">
    <property type="protein sequence ID" value="MBP2187351.1"/>
    <property type="molecule type" value="Genomic_DNA"/>
</dbReference>
<accession>A0ABS4Q6P4</accession>
<proteinExistence type="predicted"/>
<keyword evidence="2" id="KW-0732">Signal</keyword>